<keyword evidence="2" id="KW-1133">Transmembrane helix</keyword>
<sequence>MEILAESRISAAFPDSAEEPVKRRSWFAALSFTLVPLAVLTAVPAAAAASSTSGGTAVHQSDNRLSRPHPELNGKRIKAVNGAAVYLVLDGKRRWIPNPATYNNLFRSWDGIQSVIDIGNIEDGGQLSDGAILGKSPNAPEVYLISNGVKRWITSPAAMDKYFFAWNKIASVPSGALGNIPTGAPIS</sequence>
<evidence type="ECO:0000256" key="2">
    <source>
        <dbReference type="SAM" id="Phobius"/>
    </source>
</evidence>
<dbReference type="EMBL" id="BAAABW010000018">
    <property type="protein sequence ID" value="GAA0354764.1"/>
    <property type="molecule type" value="Genomic_DNA"/>
</dbReference>
<gene>
    <name evidence="3" type="ORF">GCM10010319_34900</name>
</gene>
<dbReference type="Proteomes" id="UP001500063">
    <property type="component" value="Unassembled WGS sequence"/>
</dbReference>
<comment type="caution">
    <text evidence="3">The sequence shown here is derived from an EMBL/GenBank/DDBJ whole genome shotgun (WGS) entry which is preliminary data.</text>
</comment>
<organism evidence="3 4">
    <name type="scientific">Streptomyces blastmyceticus</name>
    <dbReference type="NCBI Taxonomy" id="68180"/>
    <lineage>
        <taxon>Bacteria</taxon>
        <taxon>Bacillati</taxon>
        <taxon>Actinomycetota</taxon>
        <taxon>Actinomycetes</taxon>
        <taxon>Kitasatosporales</taxon>
        <taxon>Streptomycetaceae</taxon>
        <taxon>Streptomyces</taxon>
    </lineage>
</organism>
<reference evidence="3 4" key="1">
    <citation type="journal article" date="2019" name="Int. J. Syst. Evol. Microbiol.">
        <title>The Global Catalogue of Microorganisms (GCM) 10K type strain sequencing project: providing services to taxonomists for standard genome sequencing and annotation.</title>
        <authorList>
            <consortium name="The Broad Institute Genomics Platform"/>
            <consortium name="The Broad Institute Genome Sequencing Center for Infectious Disease"/>
            <person name="Wu L."/>
            <person name="Ma J."/>
        </authorList>
    </citation>
    <scope>NUCLEOTIDE SEQUENCE [LARGE SCALE GENOMIC DNA]</scope>
    <source>
        <strain evidence="3 4">JCM 4565</strain>
    </source>
</reference>
<feature type="region of interest" description="Disordered" evidence="1">
    <location>
        <begin position="51"/>
        <end position="72"/>
    </location>
</feature>
<keyword evidence="2" id="KW-0472">Membrane</keyword>
<keyword evidence="4" id="KW-1185">Reference proteome</keyword>
<proteinExistence type="predicted"/>
<feature type="compositionally biased region" description="Basic and acidic residues" evidence="1">
    <location>
        <begin position="61"/>
        <end position="72"/>
    </location>
</feature>
<evidence type="ECO:0000313" key="3">
    <source>
        <dbReference type="EMBL" id="GAA0354764.1"/>
    </source>
</evidence>
<protein>
    <submittedName>
        <fullName evidence="3">Uncharacterized protein</fullName>
    </submittedName>
</protein>
<accession>A0ABN0X4A0</accession>
<evidence type="ECO:0000256" key="1">
    <source>
        <dbReference type="SAM" id="MobiDB-lite"/>
    </source>
</evidence>
<feature type="transmembrane region" description="Helical" evidence="2">
    <location>
        <begin position="26"/>
        <end position="47"/>
    </location>
</feature>
<keyword evidence="2" id="KW-0812">Transmembrane</keyword>
<evidence type="ECO:0000313" key="4">
    <source>
        <dbReference type="Proteomes" id="UP001500063"/>
    </source>
</evidence>
<name>A0ABN0X4A0_9ACTN</name>